<dbReference type="GO" id="GO:0004560">
    <property type="term" value="F:alpha-L-fucosidase activity"/>
    <property type="evidence" value="ECO:0007669"/>
    <property type="project" value="TreeGrafter"/>
</dbReference>
<dbReference type="Pfam" id="PF14498">
    <property type="entry name" value="Glyco_hyd_65N_2"/>
    <property type="match status" value="1"/>
</dbReference>
<dbReference type="Gene3D" id="2.70.98.50">
    <property type="entry name" value="putative glycoside hydrolase family protein from bacillus halodurans"/>
    <property type="match status" value="1"/>
</dbReference>
<feature type="domain" description="Glycosyl hydrolase family 95 N-terminal" evidence="1">
    <location>
        <begin position="28"/>
        <end position="68"/>
    </location>
</feature>
<gene>
    <name evidence="2" type="ORF">JCM19274_1980</name>
</gene>
<dbReference type="EMBL" id="BBNU01000006">
    <property type="protein sequence ID" value="GAL79472.1"/>
    <property type="molecule type" value="Genomic_DNA"/>
</dbReference>
<evidence type="ECO:0000313" key="2">
    <source>
        <dbReference type="EMBL" id="GAL79472.1"/>
    </source>
</evidence>
<dbReference type="InterPro" id="IPR027414">
    <property type="entry name" value="GH95_N_dom"/>
</dbReference>
<evidence type="ECO:0000259" key="1">
    <source>
        <dbReference type="Pfam" id="PF14498"/>
    </source>
</evidence>
<evidence type="ECO:0000313" key="3">
    <source>
        <dbReference type="Proteomes" id="UP000029643"/>
    </source>
</evidence>
<organism evidence="2 3">
    <name type="scientific">Algibacter lectus</name>
    <dbReference type="NCBI Taxonomy" id="221126"/>
    <lineage>
        <taxon>Bacteria</taxon>
        <taxon>Pseudomonadati</taxon>
        <taxon>Bacteroidota</taxon>
        <taxon>Flavobacteriia</taxon>
        <taxon>Flavobacteriales</taxon>
        <taxon>Flavobacteriaceae</taxon>
        <taxon>Algibacter</taxon>
    </lineage>
</organism>
<protein>
    <submittedName>
        <fullName evidence="2">Putative large secreted protein</fullName>
    </submittedName>
</protein>
<name>A0A090X5G1_9FLAO</name>
<reference evidence="2 3" key="1">
    <citation type="journal article" date="2014" name="Genome Announc.">
        <title>Draft Genome Sequences of Marine Flavobacterium Algibacter lectus Strains SS8 and NR4.</title>
        <authorList>
            <person name="Takatani N."/>
            <person name="Nakanishi M."/>
            <person name="Meirelles P."/>
            <person name="Mino S."/>
            <person name="Suda W."/>
            <person name="Oshima K."/>
            <person name="Hattori M."/>
            <person name="Ohkuma M."/>
            <person name="Hosokawa M."/>
            <person name="Miyashita K."/>
            <person name="Thompson F.L."/>
            <person name="Niwa A."/>
            <person name="Sawabe T."/>
            <person name="Sawabe T."/>
        </authorList>
    </citation>
    <scope>NUCLEOTIDE SEQUENCE [LARGE SCALE GENOMIC DNA]</scope>
    <source>
        <strain evidence="3">JCM19274</strain>
    </source>
</reference>
<accession>A0A090X5G1</accession>
<sequence>MKIILNTFILICIGIGTCVAQNNNKNKLWYNAPAADWNEALPLGNGRLGAMVFGNPVNENIQLNENTLCWWSA</sequence>
<proteinExistence type="predicted"/>
<dbReference type="AlphaFoldDB" id="A0A090X5G1"/>
<comment type="caution">
    <text evidence="2">The sequence shown here is derived from an EMBL/GenBank/DDBJ whole genome shotgun (WGS) entry which is preliminary data.</text>
</comment>
<dbReference type="PANTHER" id="PTHR31084:SF0">
    <property type="entry name" value="ALPHA-L-FUCOSIDASE 2"/>
    <property type="match status" value="1"/>
</dbReference>
<dbReference type="PANTHER" id="PTHR31084">
    <property type="entry name" value="ALPHA-L-FUCOSIDASE 2"/>
    <property type="match status" value="1"/>
</dbReference>
<dbReference type="Proteomes" id="UP000029643">
    <property type="component" value="Unassembled WGS sequence"/>
</dbReference>